<dbReference type="PANTHER" id="PTHR10612:SF34">
    <property type="entry name" value="APOLIPOPROTEIN D"/>
    <property type="match status" value="1"/>
</dbReference>
<accession>A0A8K0NYM0</accession>
<evidence type="ECO:0000256" key="10">
    <source>
        <dbReference type="PIRNR" id="PIRNR036893"/>
    </source>
</evidence>
<evidence type="ECO:0000256" key="5">
    <source>
        <dbReference type="ARBA" id="ARBA00022525"/>
    </source>
</evidence>
<proteinExistence type="inferred from homology"/>
<dbReference type="FunFam" id="2.40.128.20:FF:000003">
    <property type="entry name" value="Apolipoprotein D"/>
    <property type="match status" value="1"/>
</dbReference>
<evidence type="ECO:0000259" key="11">
    <source>
        <dbReference type="Pfam" id="PF08212"/>
    </source>
</evidence>
<evidence type="ECO:0000256" key="1">
    <source>
        <dbReference type="ARBA" id="ARBA00004613"/>
    </source>
</evidence>
<dbReference type="GO" id="GO:0008289">
    <property type="term" value="F:lipid binding"/>
    <property type="evidence" value="ECO:0007669"/>
    <property type="project" value="UniProtKB-KW"/>
</dbReference>
<protein>
    <recommendedName>
        <fullName evidence="3">Apolipoprotein D</fullName>
    </recommendedName>
</protein>
<evidence type="ECO:0000256" key="6">
    <source>
        <dbReference type="ARBA" id="ARBA00022729"/>
    </source>
</evidence>
<dbReference type="InterPro" id="IPR000566">
    <property type="entry name" value="Lipocln_cytosolic_FA-bd_dom"/>
</dbReference>
<evidence type="ECO:0000256" key="4">
    <source>
        <dbReference type="ARBA" id="ARBA00022448"/>
    </source>
</evidence>
<dbReference type="Gene3D" id="2.40.128.20">
    <property type="match status" value="1"/>
</dbReference>
<comment type="caution">
    <text evidence="12">The sequence shown here is derived from an EMBL/GenBank/DDBJ whole genome shotgun (WGS) entry which is preliminary data.</text>
</comment>
<keyword evidence="5" id="KW-0964">Secreted</keyword>
<organism evidence="12 13">
    <name type="scientific">Ladona fulva</name>
    <name type="common">Scarce chaser dragonfly</name>
    <name type="synonym">Libellula fulva</name>
    <dbReference type="NCBI Taxonomy" id="123851"/>
    <lineage>
        <taxon>Eukaryota</taxon>
        <taxon>Metazoa</taxon>
        <taxon>Ecdysozoa</taxon>
        <taxon>Arthropoda</taxon>
        <taxon>Hexapoda</taxon>
        <taxon>Insecta</taxon>
        <taxon>Pterygota</taxon>
        <taxon>Palaeoptera</taxon>
        <taxon>Odonata</taxon>
        <taxon>Epiprocta</taxon>
        <taxon>Anisoptera</taxon>
        <taxon>Libelluloidea</taxon>
        <taxon>Libellulidae</taxon>
        <taxon>Ladona</taxon>
    </lineage>
</organism>
<dbReference type="Pfam" id="PF08212">
    <property type="entry name" value="Lipocalin_2"/>
    <property type="match status" value="1"/>
</dbReference>
<keyword evidence="13" id="KW-1185">Reference proteome</keyword>
<dbReference type="InterPro" id="IPR022272">
    <property type="entry name" value="Lipocalin_CS"/>
</dbReference>
<dbReference type="GO" id="GO:0031409">
    <property type="term" value="F:pigment binding"/>
    <property type="evidence" value="ECO:0007669"/>
    <property type="project" value="InterPro"/>
</dbReference>
<feature type="domain" description="Lipocalin/cytosolic fatty-acid binding" evidence="11">
    <location>
        <begin position="36"/>
        <end position="160"/>
    </location>
</feature>
<dbReference type="Proteomes" id="UP000792457">
    <property type="component" value="Unassembled WGS sequence"/>
</dbReference>
<dbReference type="InterPro" id="IPR022271">
    <property type="entry name" value="Lipocalin_ApoD"/>
</dbReference>
<dbReference type="InterPro" id="IPR003057">
    <property type="entry name" value="Invtbrt_color"/>
</dbReference>
<keyword evidence="9" id="KW-0325">Glycoprotein</keyword>
<sequence length="186" mass="20920">MDLSKMKVITSCFIALLCVYGALGIECPDVEVNDYFDVERYMGVWYEIAKYPNIFQLNGKCTAAQYTLADGKVIVNNTQIRNDKYENIVGSAVIAPDANGKAKLLVTFIVGGINVTAPYNVVATDYNGYSLVWSCEPFLGSIYENSWILARERTLREDQKIIVDAIIERNNLNRTRYIDTDQTGCE</sequence>
<dbReference type="InterPro" id="IPR012674">
    <property type="entry name" value="Calycin"/>
</dbReference>
<dbReference type="PROSITE" id="PS00213">
    <property type="entry name" value="LIPOCALIN"/>
    <property type="match status" value="1"/>
</dbReference>
<name>A0A8K0NYM0_LADFU</name>
<evidence type="ECO:0000313" key="12">
    <source>
        <dbReference type="EMBL" id="KAG8224629.1"/>
    </source>
</evidence>
<dbReference type="AlphaFoldDB" id="A0A8K0NYM0"/>
<dbReference type="EMBL" id="KZ308204">
    <property type="protein sequence ID" value="KAG8224629.1"/>
    <property type="molecule type" value="Genomic_DNA"/>
</dbReference>
<comment type="subcellular location">
    <subcellularLocation>
        <location evidence="1">Secreted</location>
    </subcellularLocation>
</comment>
<reference evidence="12" key="2">
    <citation type="submission" date="2017-10" db="EMBL/GenBank/DDBJ databases">
        <title>Ladona fulva Genome sequencing and assembly.</title>
        <authorList>
            <person name="Murali S."/>
            <person name="Richards S."/>
            <person name="Bandaranaike D."/>
            <person name="Bellair M."/>
            <person name="Blankenburg K."/>
            <person name="Chao H."/>
            <person name="Dinh H."/>
            <person name="Doddapaneni H."/>
            <person name="Dugan-Rocha S."/>
            <person name="Elkadiri S."/>
            <person name="Gnanaolivu R."/>
            <person name="Hernandez B."/>
            <person name="Skinner E."/>
            <person name="Javaid M."/>
            <person name="Lee S."/>
            <person name="Li M."/>
            <person name="Ming W."/>
            <person name="Munidasa M."/>
            <person name="Muniz J."/>
            <person name="Nguyen L."/>
            <person name="Hughes D."/>
            <person name="Osuji N."/>
            <person name="Pu L.-L."/>
            <person name="Puazo M."/>
            <person name="Qu C."/>
            <person name="Quiroz J."/>
            <person name="Raj R."/>
            <person name="Weissenberger G."/>
            <person name="Xin Y."/>
            <person name="Zou X."/>
            <person name="Han Y."/>
            <person name="Worley K."/>
            <person name="Muzny D."/>
            <person name="Gibbs R."/>
        </authorList>
    </citation>
    <scope>NUCLEOTIDE SEQUENCE</scope>
    <source>
        <strain evidence="12">Sampled in the wild</strain>
    </source>
</reference>
<comment type="similarity">
    <text evidence="2 10">Belongs to the calycin superfamily. Lipocalin family.</text>
</comment>
<dbReference type="OrthoDB" id="565904at2759"/>
<feature type="signal peptide" evidence="10">
    <location>
        <begin position="1"/>
        <end position="24"/>
    </location>
</feature>
<evidence type="ECO:0000256" key="8">
    <source>
        <dbReference type="ARBA" id="ARBA00023157"/>
    </source>
</evidence>
<dbReference type="SUPFAM" id="SSF50814">
    <property type="entry name" value="Lipocalins"/>
    <property type="match status" value="1"/>
</dbReference>
<evidence type="ECO:0000256" key="9">
    <source>
        <dbReference type="ARBA" id="ARBA00023180"/>
    </source>
</evidence>
<evidence type="ECO:0000256" key="7">
    <source>
        <dbReference type="ARBA" id="ARBA00023121"/>
    </source>
</evidence>
<feature type="chain" id="PRO_5035498597" description="Apolipoprotein D" evidence="10">
    <location>
        <begin position="25"/>
        <end position="186"/>
    </location>
</feature>
<keyword evidence="6 10" id="KW-0732">Signal</keyword>
<evidence type="ECO:0000313" key="13">
    <source>
        <dbReference type="Proteomes" id="UP000792457"/>
    </source>
</evidence>
<evidence type="ECO:0000256" key="3">
    <source>
        <dbReference type="ARBA" id="ARBA00019890"/>
    </source>
</evidence>
<keyword evidence="8" id="KW-1015">Disulfide bond</keyword>
<dbReference type="PIRSF" id="PIRSF036893">
    <property type="entry name" value="Lipocalin_ApoD"/>
    <property type="match status" value="1"/>
</dbReference>
<dbReference type="PANTHER" id="PTHR10612">
    <property type="entry name" value="APOLIPOPROTEIN D"/>
    <property type="match status" value="1"/>
</dbReference>
<keyword evidence="7" id="KW-0446">Lipid-binding</keyword>
<gene>
    <name evidence="12" type="ORF">J437_LFUL003063</name>
</gene>
<dbReference type="GO" id="GO:0005576">
    <property type="term" value="C:extracellular region"/>
    <property type="evidence" value="ECO:0007669"/>
    <property type="project" value="UniProtKB-SubCell"/>
</dbReference>
<dbReference type="GO" id="GO:0000302">
    <property type="term" value="P:response to reactive oxygen species"/>
    <property type="evidence" value="ECO:0007669"/>
    <property type="project" value="TreeGrafter"/>
</dbReference>
<keyword evidence="4" id="KW-0813">Transport</keyword>
<reference evidence="12" key="1">
    <citation type="submission" date="2013-04" db="EMBL/GenBank/DDBJ databases">
        <authorList>
            <person name="Qu J."/>
            <person name="Murali S.C."/>
            <person name="Bandaranaike D."/>
            <person name="Bellair M."/>
            <person name="Blankenburg K."/>
            <person name="Chao H."/>
            <person name="Dinh H."/>
            <person name="Doddapaneni H."/>
            <person name="Downs B."/>
            <person name="Dugan-Rocha S."/>
            <person name="Elkadiri S."/>
            <person name="Gnanaolivu R.D."/>
            <person name="Hernandez B."/>
            <person name="Javaid M."/>
            <person name="Jayaseelan J.C."/>
            <person name="Lee S."/>
            <person name="Li M."/>
            <person name="Ming W."/>
            <person name="Munidasa M."/>
            <person name="Muniz J."/>
            <person name="Nguyen L."/>
            <person name="Ongeri F."/>
            <person name="Osuji N."/>
            <person name="Pu L.-L."/>
            <person name="Puazo M."/>
            <person name="Qu C."/>
            <person name="Quiroz J."/>
            <person name="Raj R."/>
            <person name="Weissenberger G."/>
            <person name="Xin Y."/>
            <person name="Zou X."/>
            <person name="Han Y."/>
            <person name="Richards S."/>
            <person name="Worley K."/>
            <person name="Muzny D."/>
            <person name="Gibbs R."/>
        </authorList>
    </citation>
    <scope>NUCLEOTIDE SEQUENCE</scope>
    <source>
        <strain evidence="12">Sampled in the wild</strain>
    </source>
</reference>
<dbReference type="GO" id="GO:0005737">
    <property type="term" value="C:cytoplasm"/>
    <property type="evidence" value="ECO:0007669"/>
    <property type="project" value="TreeGrafter"/>
</dbReference>
<dbReference type="PRINTS" id="PR01273">
    <property type="entry name" value="INVTBRTCOLOR"/>
</dbReference>
<dbReference type="GO" id="GO:0006629">
    <property type="term" value="P:lipid metabolic process"/>
    <property type="evidence" value="ECO:0007669"/>
    <property type="project" value="TreeGrafter"/>
</dbReference>
<evidence type="ECO:0000256" key="2">
    <source>
        <dbReference type="ARBA" id="ARBA00006889"/>
    </source>
</evidence>